<dbReference type="Pfam" id="PF00886">
    <property type="entry name" value="Ribosomal_S16"/>
    <property type="match status" value="1"/>
</dbReference>
<keyword evidence="2 3" id="KW-0687">Ribonucleoprotein</keyword>
<proteinExistence type="inferred from homology"/>
<dbReference type="GO" id="GO:0015935">
    <property type="term" value="C:small ribosomal subunit"/>
    <property type="evidence" value="ECO:0007669"/>
    <property type="project" value="TreeGrafter"/>
</dbReference>
<name>A0A1F5JLT5_9BACT</name>
<dbReference type="GO" id="GO:0003735">
    <property type="term" value="F:structural constituent of ribosome"/>
    <property type="evidence" value="ECO:0007669"/>
    <property type="project" value="InterPro"/>
</dbReference>
<dbReference type="AlphaFoldDB" id="A0A1F5JLT5"/>
<dbReference type="HAMAP" id="MF_00385">
    <property type="entry name" value="Ribosomal_bS16"/>
    <property type="match status" value="1"/>
</dbReference>
<dbReference type="SUPFAM" id="SSF54565">
    <property type="entry name" value="Ribosomal protein S16"/>
    <property type="match status" value="1"/>
</dbReference>
<evidence type="ECO:0000313" key="5">
    <source>
        <dbReference type="EMBL" id="OGE29556.1"/>
    </source>
</evidence>
<dbReference type="NCBIfam" id="TIGR00002">
    <property type="entry name" value="S16"/>
    <property type="match status" value="1"/>
</dbReference>
<dbReference type="EMBL" id="MFCP01000004">
    <property type="protein sequence ID" value="OGE29556.1"/>
    <property type="molecule type" value="Genomic_DNA"/>
</dbReference>
<dbReference type="GO" id="GO:0005737">
    <property type="term" value="C:cytoplasm"/>
    <property type="evidence" value="ECO:0007669"/>
    <property type="project" value="UniProtKB-ARBA"/>
</dbReference>
<comment type="similarity">
    <text evidence="3">Belongs to the bacterial ribosomal protein bS16 family.</text>
</comment>
<dbReference type="PANTHER" id="PTHR12919">
    <property type="entry name" value="30S RIBOSOMAL PROTEIN S16"/>
    <property type="match status" value="1"/>
</dbReference>
<keyword evidence="1 3" id="KW-0689">Ribosomal protein</keyword>
<dbReference type="GO" id="GO:0006412">
    <property type="term" value="P:translation"/>
    <property type="evidence" value="ECO:0007669"/>
    <property type="project" value="UniProtKB-UniRule"/>
</dbReference>
<feature type="compositionally biased region" description="Basic and acidic residues" evidence="4">
    <location>
        <begin position="93"/>
        <end position="102"/>
    </location>
</feature>
<evidence type="ECO:0000256" key="2">
    <source>
        <dbReference type="ARBA" id="ARBA00023274"/>
    </source>
</evidence>
<dbReference type="InterPro" id="IPR023803">
    <property type="entry name" value="Ribosomal_bS16_dom_sf"/>
</dbReference>
<dbReference type="InterPro" id="IPR000307">
    <property type="entry name" value="Ribosomal_bS16"/>
</dbReference>
<evidence type="ECO:0000256" key="4">
    <source>
        <dbReference type="SAM" id="MobiDB-lite"/>
    </source>
</evidence>
<reference evidence="5 6" key="1">
    <citation type="journal article" date="2016" name="Nat. Commun.">
        <title>Thousands of microbial genomes shed light on interconnected biogeochemical processes in an aquifer system.</title>
        <authorList>
            <person name="Anantharaman K."/>
            <person name="Brown C.T."/>
            <person name="Hug L.A."/>
            <person name="Sharon I."/>
            <person name="Castelle C.J."/>
            <person name="Probst A.J."/>
            <person name="Thomas B.C."/>
            <person name="Singh A."/>
            <person name="Wilkins M.J."/>
            <person name="Karaoz U."/>
            <person name="Brodie E.L."/>
            <person name="Williams K.H."/>
            <person name="Hubbard S.S."/>
            <person name="Banfield J.F."/>
        </authorList>
    </citation>
    <scope>NUCLEOTIDE SEQUENCE [LARGE SCALE GENOMIC DNA]</scope>
</reference>
<dbReference type="Gene3D" id="3.30.1320.10">
    <property type="match status" value="1"/>
</dbReference>
<protein>
    <recommendedName>
        <fullName evidence="3">Small ribosomal subunit protein bS16</fullName>
    </recommendedName>
</protein>
<accession>A0A1F5JLT5</accession>
<dbReference type="Proteomes" id="UP000177555">
    <property type="component" value="Unassembled WGS sequence"/>
</dbReference>
<organism evidence="5 6">
    <name type="scientific">Candidatus Daviesbacteria bacterium RIFCSPHIGHO2_01_FULL_40_11</name>
    <dbReference type="NCBI Taxonomy" id="1797762"/>
    <lineage>
        <taxon>Bacteria</taxon>
        <taxon>Candidatus Daviesiibacteriota</taxon>
    </lineage>
</organism>
<evidence type="ECO:0000256" key="3">
    <source>
        <dbReference type="HAMAP-Rule" id="MF_00385"/>
    </source>
</evidence>
<feature type="compositionally biased region" description="Basic and acidic residues" evidence="4">
    <location>
        <begin position="110"/>
        <end position="131"/>
    </location>
</feature>
<comment type="caution">
    <text evidence="5">The sequence shown here is derived from an EMBL/GenBank/DDBJ whole genome shotgun (WGS) entry which is preliminary data.</text>
</comment>
<evidence type="ECO:0000313" key="6">
    <source>
        <dbReference type="Proteomes" id="UP000177555"/>
    </source>
</evidence>
<evidence type="ECO:0000256" key="1">
    <source>
        <dbReference type="ARBA" id="ARBA00022980"/>
    </source>
</evidence>
<dbReference type="PANTHER" id="PTHR12919:SF20">
    <property type="entry name" value="SMALL RIBOSOMAL SUBUNIT PROTEIN BS16M"/>
    <property type="match status" value="1"/>
</dbReference>
<gene>
    <name evidence="3" type="primary">rpsP</name>
    <name evidence="5" type="ORF">A2867_00140</name>
</gene>
<sequence length="175" mass="19601">MRIGAKKKPFYRVVVVDERAKRTGAYIELLGTYNPLTEPKDIKLKQDRIDYWVKQGAQLSHGFLRIIGKAPQRPPRKPKKEKKTESSAISDQTSEKTAQKEEPVEEVVGEETKEAKSESNEAISEVEHTTEANESSEEQGAKQTHSEPRGEASGASRPDEPTTIEENGEKDERPA</sequence>
<feature type="region of interest" description="Disordered" evidence="4">
    <location>
        <begin position="64"/>
        <end position="175"/>
    </location>
</feature>